<evidence type="ECO:0000313" key="7">
    <source>
        <dbReference type="EMBL" id="NYT51426.1"/>
    </source>
</evidence>
<dbReference type="AlphaFoldDB" id="A0A853G9L6"/>
<accession>A0A853G9L6</accession>
<dbReference type="Pfam" id="PF10610">
    <property type="entry name" value="Tafi-CsgC"/>
    <property type="match status" value="1"/>
</dbReference>
<dbReference type="NCBIfam" id="NF041112">
    <property type="entry name" value="chap_CsgH_alph"/>
    <property type="match status" value="1"/>
</dbReference>
<keyword evidence="4" id="KW-0732">Signal</keyword>
<dbReference type="InterPro" id="IPR014491">
    <property type="entry name" value="Curli_production_prot_CsgC"/>
</dbReference>
<evidence type="ECO:0000256" key="2">
    <source>
        <dbReference type="ARBA" id="ARBA00006329"/>
    </source>
</evidence>
<dbReference type="InterPro" id="IPR047726">
    <property type="entry name" value="CsgH_dom"/>
</dbReference>
<dbReference type="EMBL" id="JACCEM010000011">
    <property type="protein sequence ID" value="NYT51426.1"/>
    <property type="molecule type" value="Genomic_DNA"/>
</dbReference>
<reference evidence="7 8" key="1">
    <citation type="submission" date="2020-07" db="EMBL/GenBank/DDBJ databases">
        <title>Taxonomic revisions and descriptions of new bacterial species based on genomic comparisons in the high-G+C-content subgroup of the family Alcaligenaceae.</title>
        <authorList>
            <person name="Szabo A."/>
            <person name="Felfoldi T."/>
        </authorList>
    </citation>
    <scope>NUCLEOTIDE SEQUENCE [LARGE SCALE GENOMIC DNA]</scope>
    <source>
        <strain evidence="7 8">LMG 24012</strain>
    </source>
</reference>
<organism evidence="7 8">
    <name type="scientific">Parapusillimonas granuli</name>
    <dbReference type="NCBI Taxonomy" id="380911"/>
    <lineage>
        <taxon>Bacteria</taxon>
        <taxon>Pseudomonadati</taxon>
        <taxon>Pseudomonadota</taxon>
        <taxon>Betaproteobacteria</taxon>
        <taxon>Burkholderiales</taxon>
        <taxon>Alcaligenaceae</taxon>
        <taxon>Parapusillimonas</taxon>
    </lineage>
</organism>
<dbReference type="GO" id="GO:0042597">
    <property type="term" value="C:periplasmic space"/>
    <property type="evidence" value="ECO:0007669"/>
    <property type="project" value="UniProtKB-SubCell"/>
</dbReference>
<comment type="caution">
    <text evidence="7">The sequence shown here is derived from an EMBL/GenBank/DDBJ whole genome shotgun (WGS) entry which is preliminary data.</text>
</comment>
<dbReference type="Proteomes" id="UP000559809">
    <property type="component" value="Unassembled WGS sequence"/>
</dbReference>
<keyword evidence="8" id="KW-1185">Reference proteome</keyword>
<evidence type="ECO:0000256" key="1">
    <source>
        <dbReference type="ARBA" id="ARBA00004418"/>
    </source>
</evidence>
<proteinExistence type="inferred from homology"/>
<comment type="similarity">
    <text evidence="2">Belongs to the CsgC/AgfC family.</text>
</comment>
<comment type="subcellular location">
    <subcellularLocation>
        <location evidence="1">Periplasm</location>
    </subcellularLocation>
</comment>
<name>A0A853G9L6_9BURK</name>
<keyword evidence="5" id="KW-0574">Periplasm</keyword>
<evidence type="ECO:0000256" key="3">
    <source>
        <dbReference type="ARBA" id="ARBA00017442"/>
    </source>
</evidence>
<dbReference type="RefSeq" id="WP_180158095.1">
    <property type="nucleotide sequence ID" value="NZ_JACCEM010000011.1"/>
</dbReference>
<protein>
    <recommendedName>
        <fullName evidence="3">Curli assembly protein CsgC</fullName>
    </recommendedName>
</protein>
<evidence type="ECO:0000256" key="4">
    <source>
        <dbReference type="ARBA" id="ARBA00022729"/>
    </source>
</evidence>
<dbReference type="Gene3D" id="2.60.40.2420">
    <property type="match status" value="1"/>
</dbReference>
<evidence type="ECO:0000256" key="5">
    <source>
        <dbReference type="ARBA" id="ARBA00022764"/>
    </source>
</evidence>
<evidence type="ECO:0000313" key="8">
    <source>
        <dbReference type="Proteomes" id="UP000559809"/>
    </source>
</evidence>
<gene>
    <name evidence="7" type="ORF">H0A72_19110</name>
</gene>
<sequence length="108" mass="11735">MITADSDIQAWLEAASRAQPSLIVPYVRSGHQATLRYRVEASKEGRSGKSVLKQGGSVTIYPGQAVNLGTMSLTREAGDVCSVVLSLYEKEKIVGNYRFDCPQISRGD</sequence>
<keyword evidence="6" id="KW-0143">Chaperone</keyword>
<dbReference type="InterPro" id="IPR053722">
    <property type="entry name" value="Curli_assembly_CsgC/AgfC"/>
</dbReference>
<evidence type="ECO:0000256" key="6">
    <source>
        <dbReference type="ARBA" id="ARBA00023186"/>
    </source>
</evidence>